<dbReference type="GO" id="GO:0005886">
    <property type="term" value="C:plasma membrane"/>
    <property type="evidence" value="ECO:0007669"/>
    <property type="project" value="UniProtKB-SubCell"/>
</dbReference>
<evidence type="ECO:0000256" key="14">
    <source>
        <dbReference type="ARBA" id="ARBA00032409"/>
    </source>
</evidence>
<evidence type="ECO:0000256" key="12">
    <source>
        <dbReference type="ARBA" id="ARBA00023136"/>
    </source>
</evidence>
<dbReference type="Pfam" id="PF00355">
    <property type="entry name" value="Rieske"/>
    <property type="match status" value="1"/>
</dbReference>
<dbReference type="InterPro" id="IPR014349">
    <property type="entry name" value="Rieske_Fe-S_prot"/>
</dbReference>
<keyword evidence="7" id="KW-0479">Metal-binding</keyword>
<protein>
    <recommendedName>
        <fullName evidence="14">Rieske iron-sulfur protein</fullName>
    </recommendedName>
</protein>
<dbReference type="InterPro" id="IPR036922">
    <property type="entry name" value="Rieske_2Fe-2S_sf"/>
</dbReference>
<sequence>MSDTHSGHESSGHQSSTALSPLADPGLPPHVYRRADTEPRAAKKAERQVAILFALSAVSTVAFVASFVGIEKDAFIFIPLFGSTQAQQLALGMTLALSLFLIGAGAVHWAKTLMPDHEVIQDRHELRSSDEDRQGVIEVFREGAEAAGLGRRSLIKRTLLGSMGLVTLTPILLLRDLGPLPGKQLETTNWEAGRRLVTDPDGKPLKASDIQVGAVAHILPEMPEGSELTLNDMVKDPVILVRLRPEDFNLPADRKDWVHEGIIAFSKICSHMGCAVGLYEQQTHHLLCPCHQSTFDVETGAQVIFGPAARPLPQLAITVDSEGYLIAKQGFTEPVGPSFWERSS</sequence>
<keyword evidence="13" id="KW-1015">Disulfide bond</keyword>
<keyword evidence="9" id="KW-0560">Oxidoreductase</keyword>
<dbReference type="EMBL" id="CAFBMD010000002">
    <property type="protein sequence ID" value="CAB4887772.1"/>
    <property type="molecule type" value="Genomic_DNA"/>
</dbReference>
<keyword evidence="3" id="KW-1003">Cell membrane</keyword>
<evidence type="ECO:0000256" key="8">
    <source>
        <dbReference type="ARBA" id="ARBA00022989"/>
    </source>
</evidence>
<dbReference type="Gene3D" id="2.102.10.10">
    <property type="entry name" value="Rieske [2Fe-2S] iron-sulphur domain"/>
    <property type="match status" value="1"/>
</dbReference>
<accession>A0A6J6P049</accession>
<organism evidence="18">
    <name type="scientific">freshwater metagenome</name>
    <dbReference type="NCBI Taxonomy" id="449393"/>
    <lineage>
        <taxon>unclassified sequences</taxon>
        <taxon>metagenomes</taxon>
        <taxon>ecological metagenomes</taxon>
    </lineage>
</organism>
<reference evidence="18" key="1">
    <citation type="submission" date="2020-05" db="EMBL/GenBank/DDBJ databases">
        <authorList>
            <person name="Chiriac C."/>
            <person name="Salcher M."/>
            <person name="Ghai R."/>
            <person name="Kavagutti S V."/>
        </authorList>
    </citation>
    <scope>NUCLEOTIDE SEQUENCE</scope>
</reference>
<keyword evidence="11" id="KW-0411">Iron-sulfur</keyword>
<evidence type="ECO:0000256" key="3">
    <source>
        <dbReference type="ARBA" id="ARBA00022475"/>
    </source>
</evidence>
<evidence type="ECO:0000256" key="4">
    <source>
        <dbReference type="ARBA" id="ARBA00022660"/>
    </source>
</evidence>
<keyword evidence="10" id="KW-0408">Iron</keyword>
<dbReference type="EMBL" id="CAEZZQ010000034">
    <property type="protein sequence ID" value="CAB4773339.1"/>
    <property type="molecule type" value="Genomic_DNA"/>
</dbReference>
<feature type="transmembrane region" description="Helical" evidence="16">
    <location>
        <begin position="49"/>
        <end position="70"/>
    </location>
</feature>
<evidence type="ECO:0000256" key="16">
    <source>
        <dbReference type="SAM" id="Phobius"/>
    </source>
</evidence>
<evidence type="ECO:0000256" key="10">
    <source>
        <dbReference type="ARBA" id="ARBA00023004"/>
    </source>
</evidence>
<evidence type="ECO:0000256" key="9">
    <source>
        <dbReference type="ARBA" id="ARBA00023002"/>
    </source>
</evidence>
<evidence type="ECO:0000259" key="17">
    <source>
        <dbReference type="PROSITE" id="PS51296"/>
    </source>
</evidence>
<keyword evidence="8 16" id="KW-1133">Transmembrane helix</keyword>
<evidence type="ECO:0000256" key="11">
    <source>
        <dbReference type="ARBA" id="ARBA00023014"/>
    </source>
</evidence>
<evidence type="ECO:0000256" key="6">
    <source>
        <dbReference type="ARBA" id="ARBA00022714"/>
    </source>
</evidence>
<evidence type="ECO:0000256" key="15">
    <source>
        <dbReference type="SAM" id="MobiDB-lite"/>
    </source>
</evidence>
<dbReference type="EMBL" id="CAEZXW010000003">
    <property type="protein sequence ID" value="CAB4692249.1"/>
    <property type="molecule type" value="Genomic_DNA"/>
</dbReference>
<keyword evidence="4" id="KW-0679">Respiratory chain</keyword>
<evidence type="ECO:0000313" key="21">
    <source>
        <dbReference type="EMBL" id="CAB5032950.1"/>
    </source>
</evidence>
<dbReference type="InterPro" id="IPR017941">
    <property type="entry name" value="Rieske_2Fe-2S"/>
</dbReference>
<dbReference type="GO" id="GO:0046872">
    <property type="term" value="F:metal ion binding"/>
    <property type="evidence" value="ECO:0007669"/>
    <property type="project" value="UniProtKB-KW"/>
</dbReference>
<dbReference type="PANTHER" id="PTHR10134">
    <property type="entry name" value="CYTOCHROME B-C1 COMPLEX SUBUNIT RIESKE, MITOCHONDRIAL"/>
    <property type="match status" value="1"/>
</dbReference>
<comment type="subcellular location">
    <subcellularLocation>
        <location evidence="1">Cell membrane</location>
        <topology evidence="1">Multi-pass membrane protein</topology>
    </subcellularLocation>
</comment>
<dbReference type="GO" id="GO:0016491">
    <property type="term" value="F:oxidoreductase activity"/>
    <property type="evidence" value="ECO:0007669"/>
    <property type="project" value="UniProtKB-KW"/>
</dbReference>
<feature type="transmembrane region" description="Helical" evidence="16">
    <location>
        <begin position="90"/>
        <end position="110"/>
    </location>
</feature>
<keyword evidence="6" id="KW-0001">2Fe-2S</keyword>
<evidence type="ECO:0000313" key="22">
    <source>
        <dbReference type="EMBL" id="CAB5043833.1"/>
    </source>
</evidence>
<feature type="domain" description="Rieske" evidence="17">
    <location>
        <begin position="225"/>
        <end position="326"/>
    </location>
</feature>
<evidence type="ECO:0000313" key="19">
    <source>
        <dbReference type="EMBL" id="CAB4773339.1"/>
    </source>
</evidence>
<keyword evidence="4" id="KW-0249">Electron transport</keyword>
<dbReference type="PROSITE" id="PS51296">
    <property type="entry name" value="RIESKE"/>
    <property type="match status" value="1"/>
</dbReference>
<keyword evidence="12 16" id="KW-0472">Membrane</keyword>
<feature type="compositionally biased region" description="Basic and acidic residues" evidence="15">
    <location>
        <begin position="1"/>
        <end position="11"/>
    </location>
</feature>
<evidence type="ECO:0000256" key="7">
    <source>
        <dbReference type="ARBA" id="ARBA00022723"/>
    </source>
</evidence>
<gene>
    <name evidence="18" type="ORF">UFOPK2593_00130</name>
    <name evidence="19" type="ORF">UFOPK2894_00712</name>
    <name evidence="20" type="ORF">UFOPK3492_00065</name>
    <name evidence="21" type="ORF">UFOPK4234_00024</name>
    <name evidence="22" type="ORF">UFOPK4295_00031</name>
</gene>
<dbReference type="EMBL" id="CAFBQA010000001">
    <property type="protein sequence ID" value="CAB5032950.1"/>
    <property type="molecule type" value="Genomic_DNA"/>
</dbReference>
<dbReference type="SUPFAM" id="SSF50022">
    <property type="entry name" value="ISP domain"/>
    <property type="match status" value="1"/>
</dbReference>
<evidence type="ECO:0000256" key="13">
    <source>
        <dbReference type="ARBA" id="ARBA00023157"/>
    </source>
</evidence>
<name>A0A6J6P049_9ZZZZ</name>
<dbReference type="Pfam" id="PF19297">
    <property type="entry name" value="QcrA_N"/>
    <property type="match status" value="1"/>
</dbReference>
<dbReference type="GO" id="GO:0051537">
    <property type="term" value="F:2 iron, 2 sulfur cluster binding"/>
    <property type="evidence" value="ECO:0007669"/>
    <property type="project" value="UniProtKB-KW"/>
</dbReference>
<dbReference type="EMBL" id="CAFBQF010000001">
    <property type="protein sequence ID" value="CAB5043833.1"/>
    <property type="molecule type" value="Genomic_DNA"/>
</dbReference>
<keyword evidence="2" id="KW-0813">Transport</keyword>
<dbReference type="CDD" id="cd03467">
    <property type="entry name" value="Rieske"/>
    <property type="match status" value="1"/>
</dbReference>
<evidence type="ECO:0000256" key="5">
    <source>
        <dbReference type="ARBA" id="ARBA00022692"/>
    </source>
</evidence>
<proteinExistence type="predicted"/>
<keyword evidence="5 16" id="KW-0812">Transmembrane</keyword>
<feature type="region of interest" description="Disordered" evidence="15">
    <location>
        <begin position="1"/>
        <end position="33"/>
    </location>
</feature>
<evidence type="ECO:0000256" key="1">
    <source>
        <dbReference type="ARBA" id="ARBA00004651"/>
    </source>
</evidence>
<dbReference type="InterPro" id="IPR045603">
    <property type="entry name" value="QcrA_N"/>
</dbReference>
<evidence type="ECO:0000313" key="20">
    <source>
        <dbReference type="EMBL" id="CAB4887772.1"/>
    </source>
</evidence>
<evidence type="ECO:0000256" key="2">
    <source>
        <dbReference type="ARBA" id="ARBA00022448"/>
    </source>
</evidence>
<evidence type="ECO:0000313" key="18">
    <source>
        <dbReference type="EMBL" id="CAB4692249.1"/>
    </source>
</evidence>
<dbReference type="AlphaFoldDB" id="A0A6J6P049"/>